<keyword evidence="7 9" id="KW-0663">Pyridoxal phosphate</keyword>
<dbReference type="CDD" id="cd00609">
    <property type="entry name" value="AAT_like"/>
    <property type="match status" value="1"/>
</dbReference>
<evidence type="ECO:0000256" key="7">
    <source>
        <dbReference type="ARBA" id="ARBA00022898"/>
    </source>
</evidence>
<feature type="domain" description="Aminotransferase class I/classII large" evidence="10">
    <location>
        <begin position="25"/>
        <end position="347"/>
    </location>
</feature>
<feature type="modified residue" description="N6-(pyridoxal phosphate)lysine" evidence="9">
    <location>
        <position position="210"/>
    </location>
</feature>
<dbReference type="GO" id="GO:0030170">
    <property type="term" value="F:pyridoxal phosphate binding"/>
    <property type="evidence" value="ECO:0007669"/>
    <property type="project" value="InterPro"/>
</dbReference>
<dbReference type="AlphaFoldDB" id="A0A5R9J2X5"/>
<evidence type="ECO:0000256" key="2">
    <source>
        <dbReference type="ARBA" id="ARBA00005011"/>
    </source>
</evidence>
<dbReference type="InterPro" id="IPR004839">
    <property type="entry name" value="Aminotransferase_I/II_large"/>
</dbReference>
<evidence type="ECO:0000313" key="12">
    <source>
        <dbReference type="Proteomes" id="UP000305654"/>
    </source>
</evidence>
<dbReference type="Gene3D" id="3.90.1150.10">
    <property type="entry name" value="Aspartate Aminotransferase, domain 1"/>
    <property type="match status" value="1"/>
</dbReference>
<dbReference type="SUPFAM" id="SSF53383">
    <property type="entry name" value="PLP-dependent transferases"/>
    <property type="match status" value="1"/>
</dbReference>
<dbReference type="UniPathway" id="UPA00031">
    <property type="reaction ID" value="UER00012"/>
</dbReference>
<comment type="catalytic activity">
    <reaction evidence="8 9">
        <text>L-histidinol phosphate + 2-oxoglutarate = 3-(imidazol-4-yl)-2-oxopropyl phosphate + L-glutamate</text>
        <dbReference type="Rhea" id="RHEA:23744"/>
        <dbReference type="ChEBI" id="CHEBI:16810"/>
        <dbReference type="ChEBI" id="CHEBI:29985"/>
        <dbReference type="ChEBI" id="CHEBI:57766"/>
        <dbReference type="ChEBI" id="CHEBI:57980"/>
        <dbReference type="EC" id="2.6.1.9"/>
    </reaction>
</comment>
<protein>
    <recommendedName>
        <fullName evidence="9">Histidinol-phosphate aminotransferase</fullName>
        <ecNumber evidence="9">2.6.1.9</ecNumber>
    </recommendedName>
    <alternativeName>
        <fullName evidence="9">Imidazole acetol-phosphate transaminase</fullName>
    </alternativeName>
</protein>
<dbReference type="Gene3D" id="3.40.640.10">
    <property type="entry name" value="Type I PLP-dependent aspartate aminotransferase-like (Major domain)"/>
    <property type="match status" value="1"/>
</dbReference>
<evidence type="ECO:0000256" key="1">
    <source>
        <dbReference type="ARBA" id="ARBA00001933"/>
    </source>
</evidence>
<dbReference type="Pfam" id="PF00155">
    <property type="entry name" value="Aminotran_1_2"/>
    <property type="match status" value="1"/>
</dbReference>
<keyword evidence="5 9" id="KW-0032">Aminotransferase</keyword>
<dbReference type="InterPro" id="IPR050106">
    <property type="entry name" value="HistidinolP_aminotransfase"/>
</dbReference>
<dbReference type="OrthoDB" id="9809616at2"/>
<dbReference type="InterPro" id="IPR015422">
    <property type="entry name" value="PyrdxlP-dep_Trfase_small"/>
</dbReference>
<dbReference type="PANTHER" id="PTHR43643">
    <property type="entry name" value="HISTIDINOL-PHOSPHATE AMINOTRANSFERASE 2"/>
    <property type="match status" value="1"/>
</dbReference>
<dbReference type="RefSeq" id="WP_138326397.1">
    <property type="nucleotide sequence ID" value="NZ_VCDI01000004.1"/>
</dbReference>
<dbReference type="InterPro" id="IPR001917">
    <property type="entry name" value="Aminotrans_II_pyridoxalP_BS"/>
</dbReference>
<proteinExistence type="inferred from homology"/>
<sequence length="361" mass="39558">MSRFWSDLVHDLTPYVPGEQPRVAELVKLNTNESPLGPSPRALEAIRAEATDSLRLYPDPDATALRETLARYHRVQPDQVFVGNGSDEVLAHAFVALLRHEAPLLFPDITYSFYPVYCRLFGVRHETVPLDDDMRVRVADYRRHCGAIIVANPNAPTGIALSRAEIAALLDEHPDQPVVIDEAYVDFGAETAIPLVARHPNLLVVHTMSKSRALAGLRVGYAIGDAALIQALTRVKDSFNSYPLGRPAQAGAIAAIEDEAFFQASRATVIESRERLVTGLQQLGFAVLPSSANFVFVRHPHHDGAALAVALRERAVLVRHFARPRVSPYLRITIGTDTQSDRLLAALADILARNQPRAAAG</sequence>
<evidence type="ECO:0000313" key="11">
    <source>
        <dbReference type="EMBL" id="TLU71990.1"/>
    </source>
</evidence>
<dbReference type="GO" id="GO:0004400">
    <property type="term" value="F:histidinol-phosphate transaminase activity"/>
    <property type="evidence" value="ECO:0007669"/>
    <property type="project" value="UniProtKB-UniRule"/>
</dbReference>
<dbReference type="GO" id="GO:0000105">
    <property type="term" value="P:L-histidine biosynthetic process"/>
    <property type="evidence" value="ECO:0007669"/>
    <property type="project" value="UniProtKB-UniRule"/>
</dbReference>
<reference evidence="11 12" key="1">
    <citation type="submission" date="2019-05" db="EMBL/GenBank/DDBJ databases">
        <authorList>
            <person name="Pankratov T."/>
            <person name="Grouzdev D."/>
        </authorList>
    </citation>
    <scope>NUCLEOTIDE SEQUENCE [LARGE SCALE GENOMIC DNA]</scope>
    <source>
        <strain evidence="11 12">KEBCLARHB70R</strain>
    </source>
</reference>
<comment type="similarity">
    <text evidence="3 9">Belongs to the class-II pyridoxal-phosphate-dependent aminotransferase family. Histidinol-phosphate aminotransferase subfamily.</text>
</comment>
<dbReference type="InterPro" id="IPR015424">
    <property type="entry name" value="PyrdxlP-dep_Trfase"/>
</dbReference>
<keyword evidence="9" id="KW-0028">Amino-acid biosynthesis</keyword>
<comment type="pathway">
    <text evidence="2 9">Amino-acid biosynthesis; L-histidine biosynthesis; L-histidine from 5-phospho-alpha-D-ribose 1-diphosphate: step 7/9.</text>
</comment>
<dbReference type="PANTHER" id="PTHR43643:SF3">
    <property type="entry name" value="HISTIDINOL-PHOSPHATE AMINOTRANSFERASE"/>
    <property type="match status" value="1"/>
</dbReference>
<dbReference type="HAMAP" id="MF_01023">
    <property type="entry name" value="HisC_aminotrans_2"/>
    <property type="match status" value="1"/>
</dbReference>
<evidence type="ECO:0000256" key="3">
    <source>
        <dbReference type="ARBA" id="ARBA00007970"/>
    </source>
</evidence>
<keyword evidence="12" id="KW-1185">Reference proteome</keyword>
<organism evidence="11 12">
    <name type="scientific">Lichenicoccus roseus</name>
    <dbReference type="NCBI Taxonomy" id="2683649"/>
    <lineage>
        <taxon>Bacteria</taxon>
        <taxon>Pseudomonadati</taxon>
        <taxon>Pseudomonadota</taxon>
        <taxon>Alphaproteobacteria</taxon>
        <taxon>Acetobacterales</taxon>
        <taxon>Acetobacteraceae</taxon>
        <taxon>Lichenicoccus</taxon>
    </lineage>
</organism>
<accession>A0A5R9J2X5</accession>
<dbReference type="PROSITE" id="PS00599">
    <property type="entry name" value="AA_TRANSFER_CLASS_2"/>
    <property type="match status" value="1"/>
</dbReference>
<name>A0A5R9J2X5_9PROT</name>
<keyword evidence="6 9" id="KW-0808">Transferase</keyword>
<dbReference type="Proteomes" id="UP000305654">
    <property type="component" value="Unassembled WGS sequence"/>
</dbReference>
<comment type="caution">
    <text evidence="11">The sequence shown here is derived from an EMBL/GenBank/DDBJ whole genome shotgun (WGS) entry which is preliminary data.</text>
</comment>
<evidence type="ECO:0000256" key="9">
    <source>
        <dbReference type="HAMAP-Rule" id="MF_01023"/>
    </source>
</evidence>
<dbReference type="InterPro" id="IPR005861">
    <property type="entry name" value="HisP_aminotrans"/>
</dbReference>
<evidence type="ECO:0000256" key="5">
    <source>
        <dbReference type="ARBA" id="ARBA00022576"/>
    </source>
</evidence>
<keyword evidence="9" id="KW-0368">Histidine biosynthesis</keyword>
<dbReference type="EMBL" id="VCDI01000004">
    <property type="protein sequence ID" value="TLU71990.1"/>
    <property type="molecule type" value="Genomic_DNA"/>
</dbReference>
<evidence type="ECO:0000259" key="10">
    <source>
        <dbReference type="Pfam" id="PF00155"/>
    </source>
</evidence>
<dbReference type="InterPro" id="IPR015421">
    <property type="entry name" value="PyrdxlP-dep_Trfase_major"/>
</dbReference>
<evidence type="ECO:0000256" key="4">
    <source>
        <dbReference type="ARBA" id="ARBA00011738"/>
    </source>
</evidence>
<dbReference type="NCBIfam" id="TIGR01141">
    <property type="entry name" value="hisC"/>
    <property type="match status" value="1"/>
</dbReference>
<gene>
    <name evidence="9" type="primary">hisC</name>
    <name evidence="11" type="ORF">FE263_12685</name>
</gene>
<comment type="subunit">
    <text evidence="4 9">Homodimer.</text>
</comment>
<evidence type="ECO:0000256" key="8">
    <source>
        <dbReference type="ARBA" id="ARBA00047481"/>
    </source>
</evidence>
<evidence type="ECO:0000256" key="6">
    <source>
        <dbReference type="ARBA" id="ARBA00022679"/>
    </source>
</evidence>
<dbReference type="EC" id="2.6.1.9" evidence="9"/>
<comment type="cofactor">
    <cofactor evidence="1 9">
        <name>pyridoxal 5'-phosphate</name>
        <dbReference type="ChEBI" id="CHEBI:597326"/>
    </cofactor>
</comment>